<feature type="signal peptide" evidence="2">
    <location>
        <begin position="1"/>
        <end position="29"/>
    </location>
</feature>
<gene>
    <name evidence="3" type="ORF">ACMD2_08043</name>
</gene>
<feature type="chain" id="PRO_5008508603" evidence="2">
    <location>
        <begin position="30"/>
        <end position="87"/>
    </location>
</feature>
<dbReference type="PANTHER" id="PTHR33474">
    <property type="entry name" value="TRANSMEMBRANE PROTEIN"/>
    <property type="match status" value="1"/>
</dbReference>
<evidence type="ECO:0000313" key="4">
    <source>
        <dbReference type="Proteomes" id="UP000092600"/>
    </source>
</evidence>
<dbReference type="PANTHER" id="PTHR33474:SF28">
    <property type="entry name" value="OS01G0815400 PROTEIN"/>
    <property type="match status" value="1"/>
</dbReference>
<evidence type="ECO:0000256" key="2">
    <source>
        <dbReference type="SAM" id="SignalP"/>
    </source>
</evidence>
<dbReference type="Proteomes" id="UP000092600">
    <property type="component" value="Unassembled WGS sequence"/>
</dbReference>
<protein>
    <submittedName>
        <fullName evidence="3">Uncharacterized protein</fullName>
    </submittedName>
</protein>
<sequence>MMAQKKHFLHLFLALVLFFLSCLFLPSFAAALSRSLALRNQDSPALQVLHQEARNIRGEIERMDIEINDYPGSGANNRHDPKSPGRE</sequence>
<proteinExistence type="predicted"/>
<dbReference type="EMBL" id="LSRQ01000144">
    <property type="protein sequence ID" value="OAY85005.1"/>
    <property type="molecule type" value="Genomic_DNA"/>
</dbReference>
<feature type="compositionally biased region" description="Basic and acidic residues" evidence="1">
    <location>
        <begin position="77"/>
        <end position="87"/>
    </location>
</feature>
<name>A0A199W7W5_ANACO</name>
<evidence type="ECO:0000256" key="1">
    <source>
        <dbReference type="SAM" id="MobiDB-lite"/>
    </source>
</evidence>
<dbReference type="AlphaFoldDB" id="A0A199W7W5"/>
<feature type="region of interest" description="Disordered" evidence="1">
    <location>
        <begin position="67"/>
        <end position="87"/>
    </location>
</feature>
<keyword evidence="2" id="KW-0732">Signal</keyword>
<dbReference type="PROSITE" id="PS51257">
    <property type="entry name" value="PROKAR_LIPOPROTEIN"/>
    <property type="match status" value="1"/>
</dbReference>
<comment type="caution">
    <text evidence="3">The sequence shown here is derived from an EMBL/GenBank/DDBJ whole genome shotgun (WGS) entry which is preliminary data.</text>
</comment>
<organism evidence="3 4">
    <name type="scientific">Ananas comosus</name>
    <name type="common">Pineapple</name>
    <name type="synonym">Ananas ananas</name>
    <dbReference type="NCBI Taxonomy" id="4615"/>
    <lineage>
        <taxon>Eukaryota</taxon>
        <taxon>Viridiplantae</taxon>
        <taxon>Streptophyta</taxon>
        <taxon>Embryophyta</taxon>
        <taxon>Tracheophyta</taxon>
        <taxon>Spermatophyta</taxon>
        <taxon>Magnoliopsida</taxon>
        <taxon>Liliopsida</taxon>
        <taxon>Poales</taxon>
        <taxon>Bromeliaceae</taxon>
        <taxon>Bromelioideae</taxon>
        <taxon>Ananas</taxon>
    </lineage>
</organism>
<reference evidence="3 4" key="1">
    <citation type="journal article" date="2016" name="DNA Res.">
        <title>The draft genome of MD-2 pineapple using hybrid error correction of long reads.</title>
        <authorList>
            <person name="Redwan R.M."/>
            <person name="Saidin A."/>
            <person name="Kumar S.V."/>
        </authorList>
    </citation>
    <scope>NUCLEOTIDE SEQUENCE [LARGE SCALE GENOMIC DNA]</scope>
    <source>
        <strain evidence="4">cv. MD2</strain>
        <tissue evidence="3">Leaf</tissue>
    </source>
</reference>
<evidence type="ECO:0000313" key="3">
    <source>
        <dbReference type="EMBL" id="OAY85005.1"/>
    </source>
</evidence>
<accession>A0A199W7W5</accession>